<reference evidence="2" key="1">
    <citation type="submission" date="2016-05" db="EMBL/GenBank/DDBJ databases">
        <title>Comparative genomics of biotechnologically important yeasts.</title>
        <authorList>
            <consortium name="DOE Joint Genome Institute"/>
            <person name="Riley R."/>
            <person name="Haridas S."/>
            <person name="Wolfe K.H."/>
            <person name="Lopes M.R."/>
            <person name="Hittinger C.T."/>
            <person name="Goker M."/>
            <person name="Salamov A."/>
            <person name="Wisecaver J."/>
            <person name="Long T.M."/>
            <person name="Aerts A.L."/>
            <person name="Barry K."/>
            <person name="Choi C."/>
            <person name="Clum A."/>
            <person name="Coughlan A.Y."/>
            <person name="Deshpande S."/>
            <person name="Douglass A.P."/>
            <person name="Hanson S.J."/>
            <person name="Klenk H.-P."/>
            <person name="Labutti K."/>
            <person name="Lapidus A."/>
            <person name="Lindquist E."/>
            <person name="Lipzen A."/>
            <person name="Meier-Kolthoff J.P."/>
            <person name="Ohm R.A."/>
            <person name="Otillar R.P."/>
            <person name="Pangilinan J."/>
            <person name="Peng Y."/>
            <person name="Rokas A."/>
            <person name="Rosa C.A."/>
            <person name="Scheuner C."/>
            <person name="Sibirny A.A."/>
            <person name="Slot J.C."/>
            <person name="Stielow J.B."/>
            <person name="Sun H."/>
            <person name="Kurtzman C.P."/>
            <person name="Blackwell M."/>
            <person name="Grigoriev I.V."/>
            <person name="Jeffries T.W."/>
        </authorList>
    </citation>
    <scope>NUCLEOTIDE SEQUENCE [LARGE SCALE GENOMIC DNA]</scope>
    <source>
        <strain evidence="2">NRRL Y-17324</strain>
    </source>
</reference>
<evidence type="ECO:0000313" key="1">
    <source>
        <dbReference type="EMBL" id="ODV79715.1"/>
    </source>
</evidence>
<name>A0A1E4SJM2_9ASCO</name>
<proteinExistence type="predicted"/>
<protein>
    <submittedName>
        <fullName evidence="1">Uncharacterized protein</fullName>
    </submittedName>
</protein>
<dbReference type="Proteomes" id="UP000094285">
    <property type="component" value="Unassembled WGS sequence"/>
</dbReference>
<sequence>MFLSKTHTDTRKWTINYFANSHFVLLQLQKPFLQLCIQKTAMEICRQTTTQPRRYWRATSPLTSFP</sequence>
<dbReference type="EMBL" id="KV453911">
    <property type="protein sequence ID" value="ODV79715.1"/>
    <property type="molecule type" value="Genomic_DNA"/>
</dbReference>
<organism evidence="1 2">
    <name type="scientific">Suhomyces tanzawaensis NRRL Y-17324</name>
    <dbReference type="NCBI Taxonomy" id="984487"/>
    <lineage>
        <taxon>Eukaryota</taxon>
        <taxon>Fungi</taxon>
        <taxon>Dikarya</taxon>
        <taxon>Ascomycota</taxon>
        <taxon>Saccharomycotina</taxon>
        <taxon>Pichiomycetes</taxon>
        <taxon>Debaryomycetaceae</taxon>
        <taxon>Suhomyces</taxon>
    </lineage>
</organism>
<dbReference type="GeneID" id="30981612"/>
<keyword evidence="2" id="KW-1185">Reference proteome</keyword>
<gene>
    <name evidence="1" type="ORF">CANTADRAFT_25602</name>
</gene>
<dbReference type="RefSeq" id="XP_020064837.1">
    <property type="nucleotide sequence ID" value="XM_020207475.1"/>
</dbReference>
<evidence type="ECO:0000313" key="2">
    <source>
        <dbReference type="Proteomes" id="UP000094285"/>
    </source>
</evidence>
<accession>A0A1E4SJM2</accession>
<dbReference type="AlphaFoldDB" id="A0A1E4SJM2"/>